<dbReference type="PANTHER" id="PTHR12865">
    <property type="entry name" value="PHOSPHATIDYLINOSITOL 4-KINASE TYPE-II"/>
    <property type="match status" value="1"/>
</dbReference>
<dbReference type="GO" id="GO:0005886">
    <property type="term" value="C:plasma membrane"/>
    <property type="evidence" value="ECO:0007669"/>
    <property type="project" value="TreeGrafter"/>
</dbReference>
<comment type="catalytic activity">
    <reaction evidence="5">
        <text>a 1,2-diacyl-sn-glycero-3-phospho-(1D-myo-inositol) + ATP = a 1,2-diacyl-sn-glycero-3-phospho-(1D-myo-inositol 4-phosphate) + ADP + H(+)</text>
        <dbReference type="Rhea" id="RHEA:19877"/>
        <dbReference type="ChEBI" id="CHEBI:15378"/>
        <dbReference type="ChEBI" id="CHEBI:30616"/>
        <dbReference type="ChEBI" id="CHEBI:57880"/>
        <dbReference type="ChEBI" id="CHEBI:58178"/>
        <dbReference type="ChEBI" id="CHEBI:456216"/>
        <dbReference type="EC" id="2.7.1.67"/>
    </reaction>
</comment>
<sequence>MVDRNLQLNMVPKTAVVALAAPTFSHGRIDRAKARTKERIRSRRPDLARRFHRIGLPRKVGSFQLFVEGHQDAGYWLRQWETYHEQSPPPVTMKEFQLEFEKMVVLVYIIRNTARRTTQKPSSFTVIDSTVFPDSKYKDDMLWSPKKKYTDDYEMLARFEDERRRLEIFKCCKK</sequence>
<dbReference type="GO" id="GO:0007032">
    <property type="term" value="P:endosome organization"/>
    <property type="evidence" value="ECO:0007669"/>
    <property type="project" value="TreeGrafter"/>
</dbReference>
<protein>
    <recommendedName>
        <fullName evidence="5">Phosphatidylinositol 4-kinase type 2</fullName>
        <ecNumber evidence="5">2.7.1.67</ecNumber>
    </recommendedName>
</protein>
<dbReference type="AlphaFoldDB" id="A0A3P7HE74"/>
<comment type="subcellular location">
    <subcellularLocation>
        <location evidence="5">Membrane</location>
        <topology evidence="5">Peripheral membrane protein</topology>
    </subcellularLocation>
</comment>
<keyword evidence="3 5" id="KW-0418">Kinase</keyword>
<proteinExistence type="inferred from homology"/>
<keyword evidence="5" id="KW-0472">Membrane</keyword>
<dbReference type="PANTHER" id="PTHR12865:SF1">
    <property type="entry name" value="PHOSPHATIDYLINOSITOL 4-KINASE TYPE 2"/>
    <property type="match status" value="1"/>
</dbReference>
<keyword evidence="1 5" id="KW-0808">Transferase</keyword>
<evidence type="ECO:0000313" key="6">
    <source>
        <dbReference type="EMBL" id="VDM50937.1"/>
    </source>
</evidence>
<comment type="similarity">
    <text evidence="5">Belongs to the PI3/PI4-kinase family. Type II PI4K subfamily.</text>
</comment>
<accession>A0A3P7HE74</accession>
<dbReference type="GO" id="GO:0004430">
    <property type="term" value="F:1-phosphatidylinositol 4-kinase activity"/>
    <property type="evidence" value="ECO:0007669"/>
    <property type="project" value="UniProtKB-UniRule"/>
</dbReference>
<organism evidence="6">
    <name type="scientific">Toxocara canis</name>
    <name type="common">Canine roundworm</name>
    <dbReference type="NCBI Taxonomy" id="6265"/>
    <lineage>
        <taxon>Eukaryota</taxon>
        <taxon>Metazoa</taxon>
        <taxon>Ecdysozoa</taxon>
        <taxon>Nematoda</taxon>
        <taxon>Chromadorea</taxon>
        <taxon>Rhabditida</taxon>
        <taxon>Spirurina</taxon>
        <taxon>Ascaridomorpha</taxon>
        <taxon>Ascaridoidea</taxon>
        <taxon>Toxocaridae</taxon>
        <taxon>Toxocara</taxon>
    </lineage>
</organism>
<reference evidence="6" key="1">
    <citation type="submission" date="2018-11" db="EMBL/GenBank/DDBJ databases">
        <authorList>
            <consortium name="Pathogen Informatics"/>
        </authorList>
    </citation>
    <scope>NUCLEOTIDE SEQUENCE [LARGE SCALE GENOMIC DNA]</scope>
</reference>
<dbReference type="EMBL" id="UYWY01027200">
    <property type="protein sequence ID" value="VDM50937.1"/>
    <property type="molecule type" value="Genomic_DNA"/>
</dbReference>
<dbReference type="GO" id="GO:0005802">
    <property type="term" value="C:trans-Golgi network"/>
    <property type="evidence" value="ECO:0007669"/>
    <property type="project" value="TreeGrafter"/>
</dbReference>
<gene>
    <name evidence="6" type="ORF">TCNE_LOCUS19616</name>
</gene>
<dbReference type="GO" id="GO:0005524">
    <property type="term" value="F:ATP binding"/>
    <property type="evidence" value="ECO:0007669"/>
    <property type="project" value="UniProtKB-UniRule"/>
</dbReference>
<dbReference type="GO" id="GO:0007030">
    <property type="term" value="P:Golgi organization"/>
    <property type="evidence" value="ECO:0007669"/>
    <property type="project" value="TreeGrafter"/>
</dbReference>
<dbReference type="GO" id="GO:0005765">
    <property type="term" value="C:lysosomal membrane"/>
    <property type="evidence" value="ECO:0007669"/>
    <property type="project" value="TreeGrafter"/>
</dbReference>
<dbReference type="GO" id="GO:0046854">
    <property type="term" value="P:phosphatidylinositol phosphate biosynthetic process"/>
    <property type="evidence" value="ECO:0007669"/>
    <property type="project" value="UniProtKB-UniRule"/>
</dbReference>
<dbReference type="EC" id="2.7.1.67" evidence="5"/>
<evidence type="ECO:0000256" key="4">
    <source>
        <dbReference type="ARBA" id="ARBA00022840"/>
    </source>
</evidence>
<evidence type="ECO:0000256" key="2">
    <source>
        <dbReference type="ARBA" id="ARBA00022741"/>
    </source>
</evidence>
<dbReference type="GO" id="GO:0005768">
    <property type="term" value="C:endosome"/>
    <property type="evidence" value="ECO:0007669"/>
    <property type="project" value="TreeGrafter"/>
</dbReference>
<keyword evidence="4 5" id="KW-0067">ATP-binding</keyword>
<evidence type="ECO:0000256" key="1">
    <source>
        <dbReference type="ARBA" id="ARBA00022679"/>
    </source>
</evidence>
<evidence type="ECO:0000256" key="3">
    <source>
        <dbReference type="ARBA" id="ARBA00022777"/>
    </source>
</evidence>
<keyword evidence="2 5" id="KW-0547">Nucleotide-binding</keyword>
<name>A0A3P7HE74_TOXCA</name>
<evidence type="ECO:0000256" key="5">
    <source>
        <dbReference type="RuleBase" id="RU367084"/>
    </source>
</evidence>
<dbReference type="InterPro" id="IPR039756">
    <property type="entry name" value="Lsb6/PI4K2"/>
</dbReference>